<dbReference type="InterPro" id="IPR039561">
    <property type="entry name" value="Peptidase_M15C"/>
</dbReference>
<dbReference type="Pfam" id="PF01471">
    <property type="entry name" value="PG_binding_1"/>
    <property type="match status" value="1"/>
</dbReference>
<dbReference type="InterPro" id="IPR036365">
    <property type="entry name" value="PGBD-like_sf"/>
</dbReference>
<organism evidence="3 4">
    <name type="scientific">Methylobacterium iners</name>
    <dbReference type="NCBI Taxonomy" id="418707"/>
    <lineage>
        <taxon>Bacteria</taxon>
        <taxon>Pseudomonadati</taxon>
        <taxon>Pseudomonadota</taxon>
        <taxon>Alphaproteobacteria</taxon>
        <taxon>Hyphomicrobiales</taxon>
        <taxon>Methylobacteriaceae</taxon>
        <taxon>Methylobacterium</taxon>
    </lineage>
</organism>
<dbReference type="InterPro" id="IPR002477">
    <property type="entry name" value="Peptidoglycan-bd-like"/>
</dbReference>
<evidence type="ECO:0000313" key="4">
    <source>
        <dbReference type="Proteomes" id="UP001055125"/>
    </source>
</evidence>
<evidence type="ECO:0000259" key="1">
    <source>
        <dbReference type="Pfam" id="PF01471"/>
    </source>
</evidence>
<dbReference type="InterPro" id="IPR036366">
    <property type="entry name" value="PGBDSf"/>
</dbReference>
<sequence>MSTKAIQQALVARGFSVGPKGADGRIGPGTTRAIKAFQVAHGLSPDGKVGTLTRAALFPHTVPKRTDDLPTFEPARAEARVSGEPWPRQRDCMTFYGGVGLHQVKVKLPFAMRLAWDKSTLIRAISLHEKVADSAGRAFERIADVYDEAARKKLGLDLFGGSLNVRKMRGGSSYSMHSWGIAIDFDPERNQLAWGGEKARLAKPDAENFWKIWEGEGWVSLGRARDMDWMHVQAARLS</sequence>
<dbReference type="InterPro" id="IPR009045">
    <property type="entry name" value="Zn_M74/Hedgehog-like"/>
</dbReference>
<reference evidence="3" key="2">
    <citation type="submission" date="2021-08" db="EMBL/GenBank/DDBJ databases">
        <authorList>
            <person name="Tani A."/>
            <person name="Ola A."/>
            <person name="Ogura Y."/>
            <person name="Katsura K."/>
            <person name="Hayashi T."/>
        </authorList>
    </citation>
    <scope>NUCLEOTIDE SEQUENCE</scope>
    <source>
        <strain evidence="3">DSM 19015</strain>
    </source>
</reference>
<proteinExistence type="predicted"/>
<dbReference type="SUPFAM" id="SSF47090">
    <property type="entry name" value="PGBD-like"/>
    <property type="match status" value="1"/>
</dbReference>
<protein>
    <recommendedName>
        <fullName evidence="5">Peptidoglycan binding-like domain-containing protein</fullName>
    </recommendedName>
</protein>
<dbReference type="Gene3D" id="1.10.101.10">
    <property type="entry name" value="PGBD-like superfamily/PGBD"/>
    <property type="match status" value="1"/>
</dbReference>
<accession>A0ABQ4RRI2</accession>
<keyword evidence="4" id="KW-1185">Reference proteome</keyword>
<comment type="caution">
    <text evidence="3">The sequence shown here is derived from an EMBL/GenBank/DDBJ whole genome shotgun (WGS) entry which is preliminary data.</text>
</comment>
<gene>
    <name evidence="3" type="ORF">OCOJLMKI_0580</name>
</gene>
<dbReference type="EMBL" id="BPQP01000008">
    <property type="protein sequence ID" value="GJD93386.1"/>
    <property type="molecule type" value="Genomic_DNA"/>
</dbReference>
<feature type="domain" description="Peptidase M15C" evidence="2">
    <location>
        <begin position="170"/>
        <end position="233"/>
    </location>
</feature>
<dbReference type="RefSeq" id="WP_238242594.1">
    <property type="nucleotide sequence ID" value="NZ_BPQP01000008.1"/>
</dbReference>
<name>A0ABQ4RRI2_9HYPH</name>
<dbReference type="Pfam" id="PF13539">
    <property type="entry name" value="Peptidase_M15_4"/>
    <property type="match status" value="1"/>
</dbReference>
<evidence type="ECO:0008006" key="5">
    <source>
        <dbReference type="Google" id="ProtNLM"/>
    </source>
</evidence>
<reference evidence="3" key="1">
    <citation type="journal article" date="2021" name="Front. Microbiol.">
        <title>Comprehensive Comparative Genomics and Phenotyping of Methylobacterium Species.</title>
        <authorList>
            <person name="Alessa O."/>
            <person name="Ogura Y."/>
            <person name="Fujitani Y."/>
            <person name="Takami H."/>
            <person name="Hayashi T."/>
            <person name="Sahin N."/>
            <person name="Tani A."/>
        </authorList>
    </citation>
    <scope>NUCLEOTIDE SEQUENCE</scope>
    <source>
        <strain evidence="3">DSM 19015</strain>
    </source>
</reference>
<dbReference type="Proteomes" id="UP001055125">
    <property type="component" value="Unassembled WGS sequence"/>
</dbReference>
<feature type="domain" description="Peptidoglycan binding-like" evidence="1">
    <location>
        <begin position="4"/>
        <end position="57"/>
    </location>
</feature>
<evidence type="ECO:0000259" key="2">
    <source>
        <dbReference type="Pfam" id="PF13539"/>
    </source>
</evidence>
<evidence type="ECO:0000313" key="3">
    <source>
        <dbReference type="EMBL" id="GJD93386.1"/>
    </source>
</evidence>
<dbReference type="SUPFAM" id="SSF55166">
    <property type="entry name" value="Hedgehog/DD-peptidase"/>
    <property type="match status" value="1"/>
</dbReference>